<name>A0A2N9IK85_FAGSY</name>
<dbReference type="Pfam" id="PF13966">
    <property type="entry name" value="zf-RVT"/>
    <property type="match status" value="1"/>
</dbReference>
<dbReference type="AlphaFoldDB" id="A0A2N9IK85"/>
<dbReference type="EMBL" id="OIVN01006024">
    <property type="protein sequence ID" value="SPD24878.1"/>
    <property type="molecule type" value="Genomic_DNA"/>
</dbReference>
<proteinExistence type="predicted"/>
<reference evidence="2" key="1">
    <citation type="submission" date="2018-02" db="EMBL/GenBank/DDBJ databases">
        <authorList>
            <person name="Cohen D.B."/>
            <person name="Kent A.D."/>
        </authorList>
    </citation>
    <scope>NUCLEOTIDE SEQUENCE</scope>
</reference>
<organism evidence="2">
    <name type="scientific">Fagus sylvatica</name>
    <name type="common">Beechnut</name>
    <dbReference type="NCBI Taxonomy" id="28930"/>
    <lineage>
        <taxon>Eukaryota</taxon>
        <taxon>Viridiplantae</taxon>
        <taxon>Streptophyta</taxon>
        <taxon>Embryophyta</taxon>
        <taxon>Tracheophyta</taxon>
        <taxon>Spermatophyta</taxon>
        <taxon>Magnoliopsida</taxon>
        <taxon>eudicotyledons</taxon>
        <taxon>Gunneridae</taxon>
        <taxon>Pentapetalae</taxon>
        <taxon>rosids</taxon>
        <taxon>fabids</taxon>
        <taxon>Fagales</taxon>
        <taxon>Fagaceae</taxon>
        <taxon>Fagus</taxon>
    </lineage>
</organism>
<evidence type="ECO:0000313" key="2">
    <source>
        <dbReference type="EMBL" id="SPD24878.1"/>
    </source>
</evidence>
<protein>
    <recommendedName>
        <fullName evidence="1">Reverse transcriptase zinc-binding domain-containing protein</fullName>
    </recommendedName>
</protein>
<dbReference type="InterPro" id="IPR026960">
    <property type="entry name" value="RVT-Znf"/>
</dbReference>
<evidence type="ECO:0000259" key="1">
    <source>
        <dbReference type="Pfam" id="PF13966"/>
    </source>
</evidence>
<feature type="domain" description="Reverse transcriptase zinc-binding" evidence="1">
    <location>
        <begin position="5"/>
        <end position="43"/>
    </location>
</feature>
<gene>
    <name evidence="2" type="ORF">FSB_LOCUS52760</name>
</gene>
<accession>A0A2N9IK85</accession>
<sequence length="164" mass="19034">MFFLKSNLARRLGITDTDCPLCNTAIENERHLFLDCPLSRAIWFGVNWSMRSDAIYAANSLEILNWVIDPPLFGQDASMKSHYSLVWALTLETIWNLRNKVLHGNEIPKLTTIICGLEQRVHEFKELVSPDYKADSLREPAVWRPHCWSNQKYVKLDVEVVQFV</sequence>